<dbReference type="OrthoDB" id="9790784at2"/>
<dbReference type="InterPro" id="IPR023827">
    <property type="entry name" value="Peptidase_S8_Asp-AS"/>
</dbReference>
<dbReference type="SUPFAM" id="SSF49299">
    <property type="entry name" value="PKD domain"/>
    <property type="match status" value="1"/>
</dbReference>
<evidence type="ECO:0000256" key="7">
    <source>
        <dbReference type="SAM" id="SignalP"/>
    </source>
</evidence>
<proteinExistence type="inferred from homology"/>
<dbReference type="InterPro" id="IPR051048">
    <property type="entry name" value="Peptidase_S8/S53_subtilisin"/>
</dbReference>
<dbReference type="InterPro" id="IPR000601">
    <property type="entry name" value="PKD_dom"/>
</dbReference>
<keyword evidence="7" id="KW-0732">Signal</keyword>
<organism evidence="10 11">
    <name type="scientific">Saccharobesus litoralis</name>
    <dbReference type="NCBI Taxonomy" id="2172099"/>
    <lineage>
        <taxon>Bacteria</taxon>
        <taxon>Pseudomonadati</taxon>
        <taxon>Pseudomonadota</taxon>
        <taxon>Gammaproteobacteria</taxon>
        <taxon>Alteromonadales</taxon>
        <taxon>Alteromonadaceae</taxon>
        <taxon>Saccharobesus</taxon>
    </lineage>
</organism>
<name>A0A2S0VLD5_9ALTE</name>
<sequence length="1246" mass="135088">MKSTSIAVLCCALSLLSFTVNAVISDKVKAASQSGKGAYSTKPQPSAIIVKWQNKQSQSVSASSVNPMGLVKRKSFKHLTGMEIYNVPAHLSAKEAAVLMARQPGVESAEPEVIFEVLAIPNDEHFDQLWGLDNQYDTDINAPEAWDITQGNEQIVIGVIDSGIDYQHEDLAPNVWQNPNEIPSNGIDDDGNGYIDDIYGIDTYNNDTDPYDDNAHGTHVAGTIAAKANNSIGIAGVAPNVKIISCKFISSWGWGTSAGAIECLDYFYDLKMNHNINIIATNNSWGGGLESQLLKDAIEKHNQANIAFIAAAGNSSINLDSFPQYPAAYDNENIVSVAAVNIEENLAYFSNYGTQNVDIAAPGVGIYSTIPGNSYEYFSGTSMAAPHVAGAYALVDSLYPDYTLSQKINLISKVGKTQPALQGRVGSGKSLALWTDDNSGSLNCQDSLSTTIVSPVLLNGGVKTAPDEELVVNLSVLDCGVPVIGQSYELFVGGEKVGDLNDAGLDADLTANDGIYSIAFTVDFIGQAPATISGVVSNVFYINSSVEPAKFEKTDYQYQEVVGTPISIYEEESKLIDLGFSVAWPLGTVDNLYISANGLFSADFAFGYGWNFPLPGGSSAHVFLPYHDDLHPANGQISYQVSGEAPNRQVIFDYKNVEYFYPDWDDESTISFQVVMFESKNEIHVNYKDLLDPGSYRSNGGSATVGYEYNGQAVQLLYNEPILDNETSYIVKAVTVAGYPTFNQFELTGGVARPGFEMTFTVNAQASTADNTVSLVSLDLGDGTVLSNPDLGEINHVYSQAGVYKITARISENGKSVYRSINILVEDLTEDEQQIIDLVTQSTISLVQSTPADYGLVSQSQHEIDIATAEQARQDLIVANPENYQLVSQAKYVADISTAEQARQDLIVANPENYQLVSQAKYLADIATAEQARQDLIIANPENYQLVSQAKYLADIATAERARQDLIVANPENYQLVSQAKYVADIATAEQARQDLIVANPENYQLVSQVKYVADIAAAEQARQELIIAKPQDYNLVSQSKYETDIADAELARQNLVIANPLNYNLVSNAQYLADIATAEQARQNLVIANPLNYNLVSQAQYTADILAAENARQALVIANPTNYDLVAKAVHEAAIADAIQLAKDNKEAEIDQNPAQFGLIKLNTLSLIDQTVIEALATGTHLLGSPQPLSEFETLFASVKFIWLYTDELGFSGWAPDQANRDKIVASGYQLLTEIPAGVGFWVKK</sequence>
<dbReference type="AlphaFoldDB" id="A0A2S0VLD5"/>
<feature type="active site" description="Charge relay system" evidence="5">
    <location>
        <position position="161"/>
    </location>
</feature>
<evidence type="ECO:0000256" key="5">
    <source>
        <dbReference type="PROSITE-ProRule" id="PRU01240"/>
    </source>
</evidence>
<keyword evidence="3 5" id="KW-0378">Hydrolase</keyword>
<dbReference type="InterPro" id="IPR035986">
    <property type="entry name" value="PKD_dom_sf"/>
</dbReference>
<protein>
    <submittedName>
        <fullName evidence="10">Uncharacterized protein</fullName>
    </submittedName>
</protein>
<dbReference type="GO" id="GO:0004252">
    <property type="term" value="F:serine-type endopeptidase activity"/>
    <property type="evidence" value="ECO:0007669"/>
    <property type="project" value="UniProtKB-UniRule"/>
</dbReference>
<dbReference type="Pfam" id="PF00801">
    <property type="entry name" value="PKD"/>
    <property type="match status" value="1"/>
</dbReference>
<dbReference type="SUPFAM" id="SSF52743">
    <property type="entry name" value="Subtilisin-like"/>
    <property type="match status" value="1"/>
</dbReference>
<comment type="similarity">
    <text evidence="1 5 6">Belongs to the peptidase S8 family.</text>
</comment>
<dbReference type="PANTHER" id="PTHR43399:SF4">
    <property type="entry name" value="CELL WALL-ASSOCIATED PROTEASE"/>
    <property type="match status" value="1"/>
</dbReference>
<dbReference type="PROSITE" id="PS00138">
    <property type="entry name" value="SUBTILASE_SER"/>
    <property type="match status" value="1"/>
</dbReference>
<dbReference type="InterPro" id="IPR036852">
    <property type="entry name" value="Peptidase_S8/S53_dom_sf"/>
</dbReference>
<dbReference type="Proteomes" id="UP000244441">
    <property type="component" value="Chromosome"/>
</dbReference>
<feature type="active site" description="Charge relay system" evidence="5">
    <location>
        <position position="382"/>
    </location>
</feature>
<evidence type="ECO:0000313" key="11">
    <source>
        <dbReference type="Proteomes" id="UP000244441"/>
    </source>
</evidence>
<dbReference type="EMBL" id="CP026604">
    <property type="protein sequence ID" value="AWB65018.1"/>
    <property type="molecule type" value="Genomic_DNA"/>
</dbReference>
<evidence type="ECO:0000256" key="6">
    <source>
        <dbReference type="RuleBase" id="RU003355"/>
    </source>
</evidence>
<dbReference type="PROSITE" id="PS50093">
    <property type="entry name" value="PKD"/>
    <property type="match status" value="1"/>
</dbReference>
<dbReference type="InterPro" id="IPR000209">
    <property type="entry name" value="Peptidase_S8/S53_dom"/>
</dbReference>
<dbReference type="PROSITE" id="PS00137">
    <property type="entry name" value="SUBTILASE_HIS"/>
    <property type="match status" value="1"/>
</dbReference>
<dbReference type="PRINTS" id="PR00723">
    <property type="entry name" value="SUBTILISIN"/>
</dbReference>
<dbReference type="PROSITE" id="PS51892">
    <property type="entry name" value="SUBTILASE"/>
    <property type="match status" value="1"/>
</dbReference>
<dbReference type="Gene3D" id="2.60.40.10">
    <property type="entry name" value="Immunoglobulins"/>
    <property type="match status" value="1"/>
</dbReference>
<dbReference type="InterPro" id="IPR013783">
    <property type="entry name" value="Ig-like_fold"/>
</dbReference>
<feature type="domain" description="PKD" evidence="8">
    <location>
        <begin position="779"/>
        <end position="826"/>
    </location>
</feature>
<evidence type="ECO:0000313" key="10">
    <source>
        <dbReference type="EMBL" id="AWB65018.1"/>
    </source>
</evidence>
<evidence type="ECO:0000256" key="1">
    <source>
        <dbReference type="ARBA" id="ARBA00011073"/>
    </source>
</evidence>
<evidence type="ECO:0000259" key="8">
    <source>
        <dbReference type="PROSITE" id="PS50093"/>
    </source>
</evidence>
<dbReference type="InterPro" id="IPR022398">
    <property type="entry name" value="Peptidase_S8_His-AS"/>
</dbReference>
<evidence type="ECO:0000256" key="4">
    <source>
        <dbReference type="ARBA" id="ARBA00022825"/>
    </source>
</evidence>
<keyword evidence="2 5" id="KW-0645">Protease</keyword>
<feature type="signal peptide" evidence="7">
    <location>
        <begin position="1"/>
        <end position="22"/>
    </location>
</feature>
<dbReference type="InterPro" id="IPR006595">
    <property type="entry name" value="CTLH_C"/>
</dbReference>
<dbReference type="PANTHER" id="PTHR43399">
    <property type="entry name" value="SUBTILISIN-RELATED"/>
    <property type="match status" value="1"/>
</dbReference>
<gene>
    <name evidence="10" type="ORF">C2869_00535</name>
</gene>
<keyword evidence="4 5" id="KW-0720">Serine protease</keyword>
<accession>A0A2S0VLD5</accession>
<dbReference type="CDD" id="cd00146">
    <property type="entry name" value="PKD"/>
    <property type="match status" value="1"/>
</dbReference>
<dbReference type="RefSeq" id="WP_108601097.1">
    <property type="nucleotide sequence ID" value="NZ_CP026604.1"/>
</dbReference>
<dbReference type="Pfam" id="PF00082">
    <property type="entry name" value="Peptidase_S8"/>
    <property type="match status" value="1"/>
</dbReference>
<dbReference type="PROSITE" id="PS50897">
    <property type="entry name" value="CTLH"/>
    <property type="match status" value="1"/>
</dbReference>
<dbReference type="InterPro" id="IPR015500">
    <property type="entry name" value="Peptidase_S8_subtilisin-rel"/>
</dbReference>
<dbReference type="CDD" id="cd07473">
    <property type="entry name" value="Peptidases_S8_Subtilisin_like"/>
    <property type="match status" value="1"/>
</dbReference>
<evidence type="ECO:0000256" key="2">
    <source>
        <dbReference type="ARBA" id="ARBA00022670"/>
    </source>
</evidence>
<dbReference type="GO" id="GO:0006508">
    <property type="term" value="P:proteolysis"/>
    <property type="evidence" value="ECO:0007669"/>
    <property type="project" value="UniProtKB-KW"/>
</dbReference>
<dbReference type="KEGG" id="cate:C2869_00535"/>
<evidence type="ECO:0000256" key="3">
    <source>
        <dbReference type="ARBA" id="ARBA00022801"/>
    </source>
</evidence>
<dbReference type="PROSITE" id="PS00136">
    <property type="entry name" value="SUBTILASE_ASP"/>
    <property type="match status" value="1"/>
</dbReference>
<evidence type="ECO:0000259" key="9">
    <source>
        <dbReference type="PROSITE" id="PS50897"/>
    </source>
</evidence>
<dbReference type="Gene3D" id="3.40.50.200">
    <property type="entry name" value="Peptidase S8/S53 domain"/>
    <property type="match status" value="1"/>
</dbReference>
<feature type="active site" description="Charge relay system" evidence="5">
    <location>
        <position position="216"/>
    </location>
</feature>
<feature type="chain" id="PRO_5015502624" evidence="7">
    <location>
        <begin position="23"/>
        <end position="1246"/>
    </location>
</feature>
<dbReference type="InterPro" id="IPR023828">
    <property type="entry name" value="Peptidase_S8_Ser-AS"/>
</dbReference>
<keyword evidence="11" id="KW-1185">Reference proteome</keyword>
<dbReference type="InterPro" id="IPR034204">
    <property type="entry name" value="PfSUB1-like_cat_dom"/>
</dbReference>
<reference evidence="10 11" key="1">
    <citation type="submission" date="2018-01" db="EMBL/GenBank/DDBJ databases">
        <title>Genome sequence of a Cantenovulum-like bacteria.</title>
        <authorList>
            <person name="Tan W.R."/>
            <person name="Lau N.-S."/>
            <person name="Go F."/>
            <person name="Amirul A.-A.A."/>
        </authorList>
    </citation>
    <scope>NUCLEOTIDE SEQUENCE [LARGE SCALE GENOMIC DNA]</scope>
    <source>
        <strain evidence="10 11">CCB-QB4</strain>
    </source>
</reference>
<feature type="domain" description="CTLH" evidence="9">
    <location>
        <begin position="1120"/>
        <end position="1176"/>
    </location>
</feature>